<dbReference type="InterPro" id="IPR001734">
    <property type="entry name" value="Na/solute_symporter"/>
</dbReference>
<evidence type="ECO:0000313" key="12">
    <source>
        <dbReference type="Proteomes" id="UP001175271"/>
    </source>
</evidence>
<dbReference type="PANTHER" id="PTHR45774:SF3">
    <property type="entry name" value="BTB (POZ) DOMAIN-CONTAINING 2B-RELATED"/>
    <property type="match status" value="1"/>
</dbReference>
<dbReference type="Gene3D" id="1.25.40.420">
    <property type="match status" value="1"/>
</dbReference>
<dbReference type="CDD" id="cd11492">
    <property type="entry name" value="SLC5sbd_NIS-SMVT"/>
    <property type="match status" value="1"/>
</dbReference>
<sequence length="1250" mass="138695">MPEISDVDYAVFAGSLLLSIGTGSYHAIKSKMLLNDPKNRVSAKDEYLMGGRKMPSLPVALSLLTSFLSGILMLGVPAEMYNRGAQIWLNFAIGAISSIITAIVFLPIFYKMNSTCLHEYFILRFNSPVIRQMFSFLFIAFSLIYMAVVIYAPAVALSSVLDINKTYLILTFGLTATIYTTIGGLKAVVWTDSLQAVMMYGGVAALIYKGLSHERVGGIGRVWQIASESGRISELWRMDWEPAQYNSLWINIYSGIITWLAAFGVNQLAIQRYNSLPSIDTAKRIIYYTTVPFIILCSIVAFVGFIALAYYYNCNPLETGEISDNDHLTILFALEVLHSTPGLFGVYAASILSATLSTLSSGINSMAAAIYEDFLKSKYESRLTDNQVTLLSKCMVLFFGTFSTGLAFAAEPLGGILRVCISIMGALSGPFVGIFVLAIFFPRAGFWATFISFIASNVSMTLICICNYVSDPFRDLFLPTNTSIHGCEGKNFTLRIPPNYDAHYGDPMTPYIARLSTYSYAGIGFIIMLAIGVPIAYLYKEKDYDEEAIKYLTFGGRRIPCPQLPIHESEVPLTGKNEKDTGKPFDQLTSIERTDHFCVWSPFAIAVFSGSLASEFINAPRPELTQRQARGLARAHGSDFGGASRGSFSGRAAPTSSSQGSDARAENSRRSFQRPNRLAGSSRHGFSDDDLGTRGDAQDRSRIRRQNDRGGSAAPVRPGDRDQPPEDISPLWADQDRPRNAAALSRSNDSSTYDSDIVDTPYCPPWIMNRIEAERTNAVVVPFANVSLDDEKPANDAQGKPVRATNCLGWQSTKATLKDRLSYMFCNEFLADVYFLVGSNRDRIPAHKFILSTGSVVFCNMFNGHFMEHDPSSAQEMPAQEIELPDVETDAMRALLKFLYTDELHINAENVMCVFYAAKKYAVTTLEDECVKFLNMSLRPDNAFLLVSQARLFDEPELVERCFEVIDVHTADTLDADGFLDIDFTTLSECLVRNTLRITEIQLFRAVVRWARSQCQKKGEEPTGTKLREILGGAINLIRFPLMTMEEFADCIVEFPQILTSDEAVQIFLFFSGKLTEVPNFSDRPRCCMIGKEVVVNRFQRIEGRWGYSGTPDRIKFSVDRHIYILGFGLHGSMHGSSEYQVLIEITSGATGEILAQNDTSFKSDGSTNTFRVLFKEPVLILPNTTFIASACLQGPDSHYGTKGLRRIVHRSPTHGDVTFQFTYAAGNNNGTSVDDGQIPEIIFCVKRHG</sequence>
<evidence type="ECO:0000256" key="4">
    <source>
        <dbReference type="ARBA" id="ARBA00022490"/>
    </source>
</evidence>
<evidence type="ECO:0000259" key="10">
    <source>
        <dbReference type="PROSITE" id="PS50097"/>
    </source>
</evidence>
<organism evidence="11 12">
    <name type="scientific">Steinernema hermaphroditum</name>
    <dbReference type="NCBI Taxonomy" id="289476"/>
    <lineage>
        <taxon>Eukaryota</taxon>
        <taxon>Metazoa</taxon>
        <taxon>Ecdysozoa</taxon>
        <taxon>Nematoda</taxon>
        <taxon>Chromadorea</taxon>
        <taxon>Rhabditida</taxon>
        <taxon>Tylenchina</taxon>
        <taxon>Panagrolaimomorpha</taxon>
        <taxon>Strongyloidoidea</taxon>
        <taxon>Steinernematidae</taxon>
        <taxon>Steinernema</taxon>
    </lineage>
</organism>
<dbReference type="NCBIfam" id="TIGR00813">
    <property type="entry name" value="sss"/>
    <property type="match status" value="1"/>
</dbReference>
<protein>
    <recommendedName>
        <fullName evidence="10">BTB domain-containing protein</fullName>
    </recommendedName>
</protein>
<feature type="transmembrane region" description="Helical" evidence="9">
    <location>
        <begin position="248"/>
        <end position="265"/>
    </location>
</feature>
<dbReference type="EMBL" id="JAUCMV010000005">
    <property type="protein sequence ID" value="KAK0398385.1"/>
    <property type="molecule type" value="Genomic_DNA"/>
</dbReference>
<feature type="transmembrane region" description="Helical" evidence="9">
    <location>
        <begin position="447"/>
        <end position="470"/>
    </location>
</feature>
<dbReference type="InterPro" id="IPR012983">
    <property type="entry name" value="PHR"/>
</dbReference>
<dbReference type="Pfam" id="PF00474">
    <property type="entry name" value="SSF"/>
    <property type="match status" value="1"/>
</dbReference>
<feature type="region of interest" description="Disordered" evidence="8">
    <location>
        <begin position="627"/>
        <end position="756"/>
    </location>
</feature>
<feature type="compositionally biased region" description="Basic and acidic residues" evidence="8">
    <location>
        <begin position="685"/>
        <end position="708"/>
    </location>
</feature>
<dbReference type="InterPro" id="IPR038377">
    <property type="entry name" value="Na/Glc_symporter_sf"/>
</dbReference>
<proteinExistence type="inferred from homology"/>
<reference evidence="11" key="1">
    <citation type="submission" date="2023-06" db="EMBL/GenBank/DDBJ databases">
        <title>Genomic analysis of the entomopathogenic nematode Steinernema hermaphroditum.</title>
        <authorList>
            <person name="Schwarz E.M."/>
            <person name="Heppert J.K."/>
            <person name="Baniya A."/>
            <person name="Schwartz H.T."/>
            <person name="Tan C.-H."/>
            <person name="Antoshechkin I."/>
            <person name="Sternberg P.W."/>
            <person name="Goodrich-Blair H."/>
            <person name="Dillman A.R."/>
        </authorList>
    </citation>
    <scope>NUCLEOTIDE SEQUENCE</scope>
    <source>
        <strain evidence="11">PS9179</strain>
        <tissue evidence="11">Whole animal</tissue>
    </source>
</reference>
<evidence type="ECO:0000256" key="5">
    <source>
        <dbReference type="ARBA" id="ARBA00022692"/>
    </source>
</evidence>
<dbReference type="PANTHER" id="PTHR45774">
    <property type="entry name" value="BTB/POZ DOMAIN-CONTAINING"/>
    <property type="match status" value="1"/>
</dbReference>
<accession>A0AA39H367</accession>
<keyword evidence="6 9" id="KW-1133">Transmembrane helix</keyword>
<keyword evidence="4" id="KW-0963">Cytoplasm</keyword>
<evidence type="ECO:0000256" key="1">
    <source>
        <dbReference type="ARBA" id="ARBA00004141"/>
    </source>
</evidence>
<feature type="transmembrane region" description="Helical" evidence="9">
    <location>
        <begin position="57"/>
        <end position="76"/>
    </location>
</feature>
<feature type="transmembrane region" description="Helical" evidence="9">
    <location>
        <begin position="518"/>
        <end position="539"/>
    </location>
</feature>
<dbReference type="GO" id="GO:0022857">
    <property type="term" value="F:transmembrane transporter activity"/>
    <property type="evidence" value="ECO:0007669"/>
    <property type="project" value="InterPro"/>
</dbReference>
<keyword evidence="5 9" id="KW-0812">Transmembrane</keyword>
<dbReference type="Pfam" id="PF07707">
    <property type="entry name" value="BACK"/>
    <property type="match status" value="1"/>
</dbReference>
<comment type="subcellular location">
    <subcellularLocation>
        <location evidence="2">Cytoplasm</location>
    </subcellularLocation>
    <subcellularLocation>
        <location evidence="1">Membrane</location>
        <topology evidence="1">Multi-pass membrane protein</topology>
    </subcellularLocation>
</comment>
<dbReference type="Pfam" id="PF08005">
    <property type="entry name" value="PHR"/>
    <property type="match status" value="1"/>
</dbReference>
<feature type="compositionally biased region" description="Polar residues" evidence="8">
    <location>
        <begin position="745"/>
        <end position="754"/>
    </location>
</feature>
<feature type="transmembrane region" description="Helical" evidence="9">
    <location>
        <begin position="167"/>
        <end position="190"/>
    </location>
</feature>
<comment type="similarity">
    <text evidence="3">Belongs to the sodium:solute symporter (SSF) (TC 2.A.21) family.</text>
</comment>
<dbReference type="Proteomes" id="UP001175271">
    <property type="component" value="Unassembled WGS sequence"/>
</dbReference>
<dbReference type="Gene3D" id="1.20.1730.10">
    <property type="entry name" value="Sodium/glucose cotransporter"/>
    <property type="match status" value="1"/>
</dbReference>
<evidence type="ECO:0000256" key="7">
    <source>
        <dbReference type="ARBA" id="ARBA00023136"/>
    </source>
</evidence>
<keyword evidence="12" id="KW-1185">Reference proteome</keyword>
<dbReference type="SMART" id="SM00225">
    <property type="entry name" value="BTB"/>
    <property type="match status" value="1"/>
</dbReference>
<evidence type="ECO:0000256" key="2">
    <source>
        <dbReference type="ARBA" id="ARBA00004496"/>
    </source>
</evidence>
<evidence type="ECO:0000313" key="11">
    <source>
        <dbReference type="EMBL" id="KAK0398385.1"/>
    </source>
</evidence>
<evidence type="ECO:0000256" key="6">
    <source>
        <dbReference type="ARBA" id="ARBA00022989"/>
    </source>
</evidence>
<dbReference type="PROSITE" id="PS50283">
    <property type="entry name" value="NA_SOLUT_SYMP_3"/>
    <property type="match status" value="1"/>
</dbReference>
<dbReference type="GO" id="GO:0000932">
    <property type="term" value="C:P-body"/>
    <property type="evidence" value="ECO:0007669"/>
    <property type="project" value="TreeGrafter"/>
</dbReference>
<dbReference type="SMART" id="SM00875">
    <property type="entry name" value="BACK"/>
    <property type="match status" value="1"/>
</dbReference>
<evidence type="ECO:0000256" key="3">
    <source>
        <dbReference type="ARBA" id="ARBA00006434"/>
    </source>
</evidence>
<feature type="transmembrane region" description="Helical" evidence="9">
    <location>
        <begin position="390"/>
        <end position="410"/>
    </location>
</feature>
<dbReference type="Gene3D" id="2.60.120.820">
    <property type="entry name" value="PHR domain"/>
    <property type="match status" value="1"/>
</dbReference>
<feature type="transmembrane region" description="Helical" evidence="9">
    <location>
        <begin position="7"/>
        <end position="28"/>
    </location>
</feature>
<name>A0AA39H367_9BILA</name>
<dbReference type="Pfam" id="PF00651">
    <property type="entry name" value="BTB"/>
    <property type="match status" value="1"/>
</dbReference>
<dbReference type="AlphaFoldDB" id="A0AA39H367"/>
<feature type="transmembrane region" description="Helical" evidence="9">
    <location>
        <begin position="285"/>
        <end position="312"/>
    </location>
</feature>
<feature type="transmembrane region" description="Helical" evidence="9">
    <location>
        <begin position="416"/>
        <end position="440"/>
    </location>
</feature>
<feature type="transmembrane region" description="Helical" evidence="9">
    <location>
        <begin position="344"/>
        <end position="370"/>
    </location>
</feature>
<dbReference type="InterPro" id="IPR000210">
    <property type="entry name" value="BTB/POZ_dom"/>
</dbReference>
<dbReference type="InterPro" id="IPR011333">
    <property type="entry name" value="SKP1/BTB/POZ_sf"/>
</dbReference>
<dbReference type="InterPro" id="IPR038648">
    <property type="entry name" value="PHR_sf"/>
</dbReference>
<dbReference type="SUPFAM" id="SSF54695">
    <property type="entry name" value="POZ domain"/>
    <property type="match status" value="1"/>
</dbReference>
<dbReference type="GO" id="GO:0005829">
    <property type="term" value="C:cytosol"/>
    <property type="evidence" value="ECO:0007669"/>
    <property type="project" value="TreeGrafter"/>
</dbReference>
<feature type="transmembrane region" description="Helical" evidence="9">
    <location>
        <begin position="130"/>
        <end position="155"/>
    </location>
</feature>
<feature type="transmembrane region" description="Helical" evidence="9">
    <location>
        <begin position="88"/>
        <end position="110"/>
    </location>
</feature>
<evidence type="ECO:0000256" key="9">
    <source>
        <dbReference type="SAM" id="Phobius"/>
    </source>
</evidence>
<dbReference type="Gene3D" id="3.30.710.10">
    <property type="entry name" value="Potassium Channel Kv1.1, Chain A"/>
    <property type="match status" value="1"/>
</dbReference>
<feature type="domain" description="BTB" evidence="10">
    <location>
        <begin position="831"/>
        <end position="908"/>
    </location>
</feature>
<comment type="caution">
    <text evidence="11">The sequence shown here is derived from an EMBL/GenBank/DDBJ whole genome shotgun (WGS) entry which is preliminary data.</text>
</comment>
<dbReference type="GO" id="GO:0016020">
    <property type="term" value="C:membrane"/>
    <property type="evidence" value="ECO:0007669"/>
    <property type="project" value="UniProtKB-SubCell"/>
</dbReference>
<gene>
    <name evidence="11" type="ORF">QR680_002568</name>
</gene>
<keyword evidence="7 9" id="KW-0472">Membrane</keyword>
<dbReference type="PROSITE" id="PS50097">
    <property type="entry name" value="BTB"/>
    <property type="match status" value="1"/>
</dbReference>
<dbReference type="GO" id="GO:0022008">
    <property type="term" value="P:neurogenesis"/>
    <property type="evidence" value="ECO:0007669"/>
    <property type="project" value="TreeGrafter"/>
</dbReference>
<evidence type="ECO:0000256" key="8">
    <source>
        <dbReference type="SAM" id="MobiDB-lite"/>
    </source>
</evidence>
<dbReference type="InterPro" id="IPR011705">
    <property type="entry name" value="BACK"/>
</dbReference>